<evidence type="ECO:0000256" key="5">
    <source>
        <dbReference type="ARBA" id="ARBA00020605"/>
    </source>
</evidence>
<dbReference type="Pfam" id="PF02844">
    <property type="entry name" value="GARS_N"/>
    <property type="match status" value="1"/>
</dbReference>
<dbReference type="EC" id="6.3.4.13" evidence="4 17"/>
<dbReference type="InterPro" id="IPR000115">
    <property type="entry name" value="PRibGlycinamide_synth"/>
</dbReference>
<dbReference type="SMART" id="SM01210">
    <property type="entry name" value="GARS_C"/>
    <property type="match status" value="1"/>
</dbReference>
<dbReference type="GO" id="GO:0009113">
    <property type="term" value="P:purine nucleobase biosynthetic process"/>
    <property type="evidence" value="ECO:0007669"/>
    <property type="project" value="InterPro"/>
</dbReference>
<name>A0A0R0CSE6_9GAMM</name>
<keyword evidence="10 18" id="KW-0067">ATP-binding</keyword>
<dbReference type="PROSITE" id="PS00184">
    <property type="entry name" value="GARS"/>
    <property type="match status" value="1"/>
</dbReference>
<dbReference type="InterPro" id="IPR020562">
    <property type="entry name" value="PRibGlycinamide_synth_N"/>
</dbReference>
<keyword evidence="7" id="KW-0479">Metal-binding</keyword>
<dbReference type="Pfam" id="PF01071">
    <property type="entry name" value="GARS_A"/>
    <property type="match status" value="1"/>
</dbReference>
<dbReference type="GO" id="GO:0004637">
    <property type="term" value="F:phosphoribosylamine-glycine ligase activity"/>
    <property type="evidence" value="ECO:0007669"/>
    <property type="project" value="UniProtKB-UniRule"/>
</dbReference>
<evidence type="ECO:0000256" key="18">
    <source>
        <dbReference type="PROSITE-ProRule" id="PRU00409"/>
    </source>
</evidence>
<dbReference type="GO" id="GO:0046872">
    <property type="term" value="F:metal ion binding"/>
    <property type="evidence" value="ECO:0007669"/>
    <property type="project" value="UniProtKB-KW"/>
</dbReference>
<evidence type="ECO:0000256" key="11">
    <source>
        <dbReference type="ARBA" id="ARBA00022842"/>
    </source>
</evidence>
<protein>
    <recommendedName>
        <fullName evidence="5 17">Phosphoribosylamine--glycine ligase</fullName>
        <ecNumber evidence="4 17">6.3.4.13</ecNumber>
    </recommendedName>
    <alternativeName>
        <fullName evidence="16 17">GARS</fullName>
    </alternativeName>
    <alternativeName>
        <fullName evidence="14 17">Glycinamide ribonucleotide synthetase</fullName>
    </alternativeName>
    <alternativeName>
        <fullName evidence="15 17">Phosphoribosylglycinamide synthetase</fullName>
    </alternativeName>
</protein>
<keyword evidence="6 17" id="KW-0436">Ligase</keyword>
<dbReference type="InterPro" id="IPR037123">
    <property type="entry name" value="PRibGlycinamide_synth_C_sf"/>
</dbReference>
<dbReference type="Gene3D" id="3.30.1490.20">
    <property type="entry name" value="ATP-grasp fold, A domain"/>
    <property type="match status" value="1"/>
</dbReference>
<dbReference type="InterPro" id="IPR020561">
    <property type="entry name" value="PRibGlycinamid_synth_ATP-grasp"/>
</dbReference>
<evidence type="ECO:0000256" key="15">
    <source>
        <dbReference type="ARBA" id="ARBA00042864"/>
    </source>
</evidence>
<dbReference type="Pfam" id="PF02843">
    <property type="entry name" value="GARS_C"/>
    <property type="match status" value="1"/>
</dbReference>
<evidence type="ECO:0000259" key="19">
    <source>
        <dbReference type="PROSITE" id="PS50975"/>
    </source>
</evidence>
<comment type="similarity">
    <text evidence="13 17">Belongs to the GARS family.</text>
</comment>
<dbReference type="UniPathway" id="UPA00074">
    <property type="reaction ID" value="UER00125"/>
</dbReference>
<dbReference type="FunFam" id="3.30.1490.20:FF:000006">
    <property type="entry name" value="phosphoribosylamine--glycine ligase, chloroplastic-like"/>
    <property type="match status" value="1"/>
</dbReference>
<comment type="caution">
    <text evidence="20">The sequence shown here is derived from an EMBL/GenBank/DDBJ whole genome shotgun (WGS) entry which is preliminary data.</text>
</comment>
<evidence type="ECO:0000256" key="9">
    <source>
        <dbReference type="ARBA" id="ARBA00022755"/>
    </source>
</evidence>
<dbReference type="PATRIC" id="fig|405446.3.peg.2484"/>
<reference evidence="20 21" key="1">
    <citation type="submission" date="2015-05" db="EMBL/GenBank/DDBJ databases">
        <title>Genome sequencing and analysis of members of genus Stenotrophomonas.</title>
        <authorList>
            <person name="Patil P.P."/>
            <person name="Midha S."/>
            <person name="Patil P.B."/>
        </authorList>
    </citation>
    <scope>NUCLEOTIDE SEQUENCE [LARGE SCALE GENOMIC DNA]</scope>
    <source>
        <strain evidence="20 21">DSM 18941</strain>
    </source>
</reference>
<evidence type="ECO:0000256" key="13">
    <source>
        <dbReference type="ARBA" id="ARBA00038345"/>
    </source>
</evidence>
<evidence type="ECO:0000256" key="7">
    <source>
        <dbReference type="ARBA" id="ARBA00022723"/>
    </source>
</evidence>
<evidence type="ECO:0000313" key="21">
    <source>
        <dbReference type="Proteomes" id="UP000051863"/>
    </source>
</evidence>
<dbReference type="EMBL" id="LDJJ01000005">
    <property type="protein sequence ID" value="KRG72315.1"/>
    <property type="molecule type" value="Genomic_DNA"/>
</dbReference>
<sequence length="428" mass="44471">MKILVIGSGGREHALAWKLAQSPRVSEVIVAPGNAGSATEGKCRNAAVKVNDIDGLLKLAQDEAVGLTVVGPEVPLVLGVVDRFRDAGLRIFGPTAAAAQLEGSKAFAKDFLARHGIPTAYYAVHTEVDAALAYLHEKGAPIVIKADGLAAGKGVIVAMTMEEAEAAVHDMLSGNAFGDAGARVVIEEFLEGEEASFISMVDGRIALPMATSQDHKRVGDGDTGPNTGGMGAYSPAPVVTPEVHARVMREVVEPTVAGMIADGVPFTGFLYAGLMIDADGAPKVIEFNVRFGDPETQPVMLRLQSDLVDLVEAAIDGALAGVDAQWDPRPSLGVVLAAKPYPETPITGDVISGLGEVPASAKVFHAGTALDADGNVVSAGGRVLCVAALGDSVGDAQKHAYAGVARIHWANEFHRNDIGWRAIAREQQ</sequence>
<evidence type="ECO:0000256" key="8">
    <source>
        <dbReference type="ARBA" id="ARBA00022741"/>
    </source>
</evidence>
<dbReference type="RefSeq" id="WP_057626405.1">
    <property type="nucleotide sequence ID" value="NZ_LDJJ01000005.1"/>
</dbReference>
<dbReference type="OrthoDB" id="9807240at2"/>
<dbReference type="PROSITE" id="PS50975">
    <property type="entry name" value="ATP_GRASP"/>
    <property type="match status" value="1"/>
</dbReference>
<dbReference type="SUPFAM" id="SSF56059">
    <property type="entry name" value="Glutathione synthetase ATP-binding domain-like"/>
    <property type="match status" value="1"/>
</dbReference>
<gene>
    <name evidence="17" type="primary">purD</name>
    <name evidence="20" type="ORF">ABB27_01215</name>
</gene>
<comment type="pathway">
    <text evidence="3 17">Purine metabolism; IMP biosynthesis via de novo pathway; N(1)-(5-phospho-D-ribosyl)glycinamide from 5-phospho-alpha-D-ribose 1-diphosphate: step 2/2.</text>
</comment>
<evidence type="ECO:0000256" key="6">
    <source>
        <dbReference type="ARBA" id="ARBA00022598"/>
    </source>
</evidence>
<feature type="domain" description="ATP-grasp" evidence="19">
    <location>
        <begin position="109"/>
        <end position="316"/>
    </location>
</feature>
<evidence type="ECO:0000256" key="17">
    <source>
        <dbReference type="HAMAP-Rule" id="MF_00138"/>
    </source>
</evidence>
<evidence type="ECO:0000256" key="16">
    <source>
        <dbReference type="ARBA" id="ARBA00079592"/>
    </source>
</evidence>
<evidence type="ECO:0000256" key="12">
    <source>
        <dbReference type="ARBA" id="ARBA00023211"/>
    </source>
</evidence>
<evidence type="ECO:0000256" key="14">
    <source>
        <dbReference type="ARBA" id="ARBA00042242"/>
    </source>
</evidence>
<evidence type="ECO:0000256" key="4">
    <source>
        <dbReference type="ARBA" id="ARBA00013255"/>
    </source>
</evidence>
<dbReference type="FunFam" id="3.40.50.20:FF:000006">
    <property type="entry name" value="Phosphoribosylamine--glycine ligase, chloroplastic"/>
    <property type="match status" value="1"/>
</dbReference>
<dbReference type="FunFam" id="3.90.600.10:FF:000001">
    <property type="entry name" value="Trifunctional purine biosynthetic protein adenosine-3"/>
    <property type="match status" value="1"/>
</dbReference>
<dbReference type="SUPFAM" id="SSF51246">
    <property type="entry name" value="Rudiment single hybrid motif"/>
    <property type="match status" value="1"/>
</dbReference>
<evidence type="ECO:0000313" key="20">
    <source>
        <dbReference type="EMBL" id="KRG72315.1"/>
    </source>
</evidence>
<dbReference type="NCBIfam" id="TIGR00877">
    <property type="entry name" value="purD"/>
    <property type="match status" value="1"/>
</dbReference>
<comment type="cofactor">
    <cofactor evidence="2">
        <name>Mg(2+)</name>
        <dbReference type="ChEBI" id="CHEBI:18420"/>
    </cofactor>
</comment>
<dbReference type="SMART" id="SM01209">
    <property type="entry name" value="GARS_A"/>
    <property type="match status" value="1"/>
</dbReference>
<dbReference type="FunFam" id="3.30.470.20:FF:000031">
    <property type="entry name" value="Phosphoribosylamine--glycine ligase"/>
    <property type="match status" value="1"/>
</dbReference>
<organism evidence="20 21">
    <name type="scientific">Stenotrophomonas terrae</name>
    <dbReference type="NCBI Taxonomy" id="405446"/>
    <lineage>
        <taxon>Bacteria</taxon>
        <taxon>Pseudomonadati</taxon>
        <taxon>Pseudomonadota</taxon>
        <taxon>Gammaproteobacteria</taxon>
        <taxon>Lysobacterales</taxon>
        <taxon>Lysobacteraceae</taxon>
        <taxon>Stenotrophomonas</taxon>
    </lineage>
</organism>
<dbReference type="PANTHER" id="PTHR43472:SF1">
    <property type="entry name" value="PHOSPHORIBOSYLAMINE--GLYCINE LIGASE, CHLOROPLASTIC"/>
    <property type="match status" value="1"/>
</dbReference>
<comment type="catalytic activity">
    <reaction evidence="17">
        <text>5-phospho-beta-D-ribosylamine + glycine + ATP = N(1)-(5-phospho-beta-D-ribosyl)glycinamide + ADP + phosphate + H(+)</text>
        <dbReference type="Rhea" id="RHEA:17453"/>
        <dbReference type="ChEBI" id="CHEBI:15378"/>
        <dbReference type="ChEBI" id="CHEBI:30616"/>
        <dbReference type="ChEBI" id="CHEBI:43474"/>
        <dbReference type="ChEBI" id="CHEBI:57305"/>
        <dbReference type="ChEBI" id="CHEBI:58681"/>
        <dbReference type="ChEBI" id="CHEBI:143788"/>
        <dbReference type="ChEBI" id="CHEBI:456216"/>
        <dbReference type="EC" id="6.3.4.13"/>
    </reaction>
</comment>
<dbReference type="InterPro" id="IPR011761">
    <property type="entry name" value="ATP-grasp"/>
</dbReference>
<dbReference type="InterPro" id="IPR013815">
    <property type="entry name" value="ATP_grasp_subdomain_1"/>
</dbReference>
<dbReference type="Gene3D" id="3.90.600.10">
    <property type="entry name" value="Phosphoribosylglycinamide synthetase, C-terminal domain"/>
    <property type="match status" value="1"/>
</dbReference>
<evidence type="ECO:0000256" key="1">
    <source>
        <dbReference type="ARBA" id="ARBA00001936"/>
    </source>
</evidence>
<dbReference type="SUPFAM" id="SSF52440">
    <property type="entry name" value="PreATP-grasp domain"/>
    <property type="match status" value="1"/>
</dbReference>
<keyword evidence="9 17" id="KW-0658">Purine biosynthesis</keyword>
<dbReference type="Proteomes" id="UP000051863">
    <property type="component" value="Unassembled WGS sequence"/>
</dbReference>
<dbReference type="Gene3D" id="3.30.470.20">
    <property type="entry name" value="ATP-grasp fold, B domain"/>
    <property type="match status" value="1"/>
</dbReference>
<dbReference type="InterPro" id="IPR020560">
    <property type="entry name" value="PRibGlycinamide_synth_C-dom"/>
</dbReference>
<keyword evidence="12" id="KW-0464">Manganese</keyword>
<dbReference type="HAMAP" id="MF_00138">
    <property type="entry name" value="GARS"/>
    <property type="match status" value="1"/>
</dbReference>
<keyword evidence="8 18" id="KW-0547">Nucleotide-binding</keyword>
<evidence type="ECO:0000256" key="2">
    <source>
        <dbReference type="ARBA" id="ARBA00001946"/>
    </source>
</evidence>
<comment type="cofactor">
    <cofactor evidence="1">
        <name>Mn(2+)</name>
        <dbReference type="ChEBI" id="CHEBI:29035"/>
    </cofactor>
</comment>
<dbReference type="AlphaFoldDB" id="A0A0R0CSE6"/>
<evidence type="ECO:0000256" key="3">
    <source>
        <dbReference type="ARBA" id="ARBA00005174"/>
    </source>
</evidence>
<dbReference type="GO" id="GO:0005524">
    <property type="term" value="F:ATP binding"/>
    <property type="evidence" value="ECO:0007669"/>
    <property type="project" value="UniProtKB-UniRule"/>
</dbReference>
<keyword evidence="11" id="KW-0460">Magnesium</keyword>
<evidence type="ECO:0000256" key="10">
    <source>
        <dbReference type="ARBA" id="ARBA00022840"/>
    </source>
</evidence>
<accession>A0A0R0CSE6</accession>
<dbReference type="Gene3D" id="3.40.50.20">
    <property type="match status" value="1"/>
</dbReference>
<dbReference type="InterPro" id="IPR016185">
    <property type="entry name" value="PreATP-grasp_dom_sf"/>
</dbReference>
<proteinExistence type="inferred from homology"/>
<dbReference type="InterPro" id="IPR020559">
    <property type="entry name" value="PRibGlycinamide_synth_CS"/>
</dbReference>
<dbReference type="PANTHER" id="PTHR43472">
    <property type="entry name" value="PHOSPHORIBOSYLAMINE--GLYCINE LIGASE"/>
    <property type="match status" value="1"/>
</dbReference>
<keyword evidence="21" id="KW-1185">Reference proteome</keyword>
<dbReference type="GO" id="GO:0006189">
    <property type="term" value="P:'de novo' IMP biosynthetic process"/>
    <property type="evidence" value="ECO:0007669"/>
    <property type="project" value="UniProtKB-UniRule"/>
</dbReference>
<dbReference type="InterPro" id="IPR011054">
    <property type="entry name" value="Rudment_hybrid_motif"/>
</dbReference>